<dbReference type="OrthoDB" id="9773296at2"/>
<protein>
    <recommendedName>
        <fullName evidence="3">PD(D/E)XK endonuclease domain-containing protein</fullName>
    </recommendedName>
</protein>
<dbReference type="EMBL" id="FOXF01000058">
    <property type="protein sequence ID" value="SFP69604.1"/>
    <property type="molecule type" value="Genomic_DNA"/>
</dbReference>
<reference evidence="1 2" key="1">
    <citation type="submission" date="2016-10" db="EMBL/GenBank/DDBJ databases">
        <authorList>
            <person name="Varghese N."/>
            <person name="Submissions S."/>
        </authorList>
    </citation>
    <scope>NUCLEOTIDE SEQUENCE [LARGE SCALE GENOMIC DNA]</scope>
    <source>
        <strain evidence="1 2">DSM 1361</strain>
    </source>
</reference>
<proteinExistence type="predicted"/>
<keyword evidence="2" id="KW-1185">Reference proteome</keyword>
<gene>
    <name evidence="1" type="ORF">SAMN02910344_02079</name>
</gene>
<evidence type="ECO:0000313" key="1">
    <source>
        <dbReference type="EMBL" id="SFP69604.1"/>
    </source>
</evidence>
<dbReference type="Gene3D" id="3.40.1350.10">
    <property type="match status" value="1"/>
</dbReference>
<name>A0A662ZKZ2_9GAMM</name>
<dbReference type="InterPro" id="IPR011856">
    <property type="entry name" value="tRNA_endonuc-like_dom_sf"/>
</dbReference>
<dbReference type="RefSeq" id="WP_010454303.1">
    <property type="nucleotide sequence ID" value="NZ_FOXF01000058.1"/>
</dbReference>
<accession>A0A662ZKZ2</accession>
<dbReference type="GO" id="GO:0003676">
    <property type="term" value="F:nucleic acid binding"/>
    <property type="evidence" value="ECO:0007669"/>
    <property type="project" value="InterPro"/>
</dbReference>
<evidence type="ECO:0008006" key="3">
    <source>
        <dbReference type="Google" id="ProtNLM"/>
    </source>
</evidence>
<sequence length="161" mass="18646">MSFSFRHSAGFGKRVEYNLIGKMLMEGLDVYVPLVDDHGVDCVIKKEDGTFIEVQIKARSNEVKFGDGALFSAITHEPSKNFYFVFYSERIKNDDGSEGAMWIMSSEEFLQECVTNKSGINEGKRSIWFNGKRTNKQTGEKEEYCKPQFRKYQCEDFSRFH</sequence>
<dbReference type="AlphaFoldDB" id="A0A662ZKZ2"/>
<evidence type="ECO:0000313" key="2">
    <source>
        <dbReference type="Proteomes" id="UP000243745"/>
    </source>
</evidence>
<organism evidence="1 2">
    <name type="scientific">Ruminobacter amylophilus</name>
    <dbReference type="NCBI Taxonomy" id="867"/>
    <lineage>
        <taxon>Bacteria</taxon>
        <taxon>Pseudomonadati</taxon>
        <taxon>Pseudomonadota</taxon>
        <taxon>Gammaproteobacteria</taxon>
        <taxon>Aeromonadales</taxon>
        <taxon>Succinivibrionaceae</taxon>
        <taxon>Ruminobacter</taxon>
    </lineage>
</organism>
<dbReference type="Proteomes" id="UP000243745">
    <property type="component" value="Unassembled WGS sequence"/>
</dbReference>